<keyword evidence="3" id="KW-1185">Reference proteome</keyword>
<evidence type="ECO:0000313" key="2">
    <source>
        <dbReference type="EMBL" id="EIW79373.1"/>
    </source>
</evidence>
<accession>A0A5M3MJT5</accession>
<keyword evidence="1" id="KW-0732">Signal</keyword>
<dbReference type="Proteomes" id="UP000053558">
    <property type="component" value="Unassembled WGS sequence"/>
</dbReference>
<feature type="signal peptide" evidence="1">
    <location>
        <begin position="1"/>
        <end position="19"/>
    </location>
</feature>
<gene>
    <name evidence="2" type="ORF">CONPUDRAFT_59444</name>
</gene>
<proteinExistence type="predicted"/>
<dbReference type="GeneID" id="19208034"/>
<protein>
    <recommendedName>
        <fullName evidence="4">DUF4185 domain-containing protein</fullName>
    </recommendedName>
</protein>
<reference evidence="3" key="1">
    <citation type="journal article" date="2012" name="Science">
        <title>The Paleozoic origin of enzymatic lignin decomposition reconstructed from 31 fungal genomes.</title>
        <authorList>
            <person name="Floudas D."/>
            <person name="Binder M."/>
            <person name="Riley R."/>
            <person name="Barry K."/>
            <person name="Blanchette R.A."/>
            <person name="Henrissat B."/>
            <person name="Martinez A.T."/>
            <person name="Otillar R."/>
            <person name="Spatafora J.W."/>
            <person name="Yadav J.S."/>
            <person name="Aerts A."/>
            <person name="Benoit I."/>
            <person name="Boyd A."/>
            <person name="Carlson A."/>
            <person name="Copeland A."/>
            <person name="Coutinho P.M."/>
            <person name="de Vries R.P."/>
            <person name="Ferreira P."/>
            <person name="Findley K."/>
            <person name="Foster B."/>
            <person name="Gaskell J."/>
            <person name="Glotzer D."/>
            <person name="Gorecki P."/>
            <person name="Heitman J."/>
            <person name="Hesse C."/>
            <person name="Hori C."/>
            <person name="Igarashi K."/>
            <person name="Jurgens J.A."/>
            <person name="Kallen N."/>
            <person name="Kersten P."/>
            <person name="Kohler A."/>
            <person name="Kuees U."/>
            <person name="Kumar T.K.A."/>
            <person name="Kuo A."/>
            <person name="LaButti K."/>
            <person name="Larrondo L.F."/>
            <person name="Lindquist E."/>
            <person name="Ling A."/>
            <person name="Lombard V."/>
            <person name="Lucas S."/>
            <person name="Lundell T."/>
            <person name="Martin R."/>
            <person name="McLaughlin D.J."/>
            <person name="Morgenstern I."/>
            <person name="Morin E."/>
            <person name="Murat C."/>
            <person name="Nagy L.G."/>
            <person name="Nolan M."/>
            <person name="Ohm R.A."/>
            <person name="Patyshakuliyeva A."/>
            <person name="Rokas A."/>
            <person name="Ruiz-Duenas F.J."/>
            <person name="Sabat G."/>
            <person name="Salamov A."/>
            <person name="Samejima M."/>
            <person name="Schmutz J."/>
            <person name="Slot J.C."/>
            <person name="St John F."/>
            <person name="Stenlid J."/>
            <person name="Sun H."/>
            <person name="Sun S."/>
            <person name="Syed K."/>
            <person name="Tsang A."/>
            <person name="Wiebenga A."/>
            <person name="Young D."/>
            <person name="Pisabarro A."/>
            <person name="Eastwood D.C."/>
            <person name="Martin F."/>
            <person name="Cullen D."/>
            <person name="Grigoriev I.V."/>
            <person name="Hibbett D.S."/>
        </authorList>
    </citation>
    <scope>NUCLEOTIDE SEQUENCE [LARGE SCALE GENOMIC DNA]</scope>
    <source>
        <strain evidence="3">RWD-64-598 SS2</strain>
    </source>
</reference>
<dbReference type="KEGG" id="cput:CONPUDRAFT_59444"/>
<feature type="chain" id="PRO_5024272589" description="DUF4185 domain-containing protein" evidence="1">
    <location>
        <begin position="20"/>
        <end position="387"/>
    </location>
</feature>
<dbReference type="OrthoDB" id="2583188at2759"/>
<evidence type="ECO:0000313" key="3">
    <source>
        <dbReference type="Proteomes" id="UP000053558"/>
    </source>
</evidence>
<evidence type="ECO:0000256" key="1">
    <source>
        <dbReference type="SAM" id="SignalP"/>
    </source>
</evidence>
<organism evidence="2 3">
    <name type="scientific">Coniophora puteana (strain RWD-64-598)</name>
    <name type="common">Brown rot fungus</name>
    <dbReference type="NCBI Taxonomy" id="741705"/>
    <lineage>
        <taxon>Eukaryota</taxon>
        <taxon>Fungi</taxon>
        <taxon>Dikarya</taxon>
        <taxon>Basidiomycota</taxon>
        <taxon>Agaricomycotina</taxon>
        <taxon>Agaricomycetes</taxon>
        <taxon>Agaricomycetidae</taxon>
        <taxon>Boletales</taxon>
        <taxon>Coniophorineae</taxon>
        <taxon>Coniophoraceae</taxon>
        <taxon>Coniophora</taxon>
    </lineage>
</organism>
<dbReference type="AlphaFoldDB" id="A0A5M3MJT5"/>
<sequence>MISVATLFTALYLTASSSATAIRRQAPVTPTVKGTPQVLGVVSDPTLDRDSCGSVLMGGRVLWACRDTEPVGSDGVPTLPVISSTASWTDLDSNGFLVLNGDTYPMYGSNNNNPFYPIQSDECGDNSAGACSDGTRYAIWPDSPPLVTNTAADGTVTAYTWVTKGHIKSDLTNLSPDPDTSLYKVVYSPSAAHDALPTVTLVDEAFWAANKQVPYGAYGSVMSSDGSTAYLYGKSSKGTTALAKVPAGSIEDKSQYQFWENGAWTPTPPDLSAGDINIDNVSAGGQGTYYWSPPWSSYVWIGQPGISVSADFMITTSPNPEGPWTEPTKFYSAQNGNATLGAYSLQANPGLGAFANGANDIYLTYTKTDIINNVGIYSTPLIKVSWQ</sequence>
<dbReference type="EMBL" id="JH711581">
    <property type="protein sequence ID" value="EIW79373.1"/>
    <property type="molecule type" value="Genomic_DNA"/>
</dbReference>
<comment type="caution">
    <text evidence="2">The sequence shown here is derived from an EMBL/GenBank/DDBJ whole genome shotgun (WGS) entry which is preliminary data.</text>
</comment>
<name>A0A5M3MJT5_CONPW</name>
<evidence type="ECO:0008006" key="4">
    <source>
        <dbReference type="Google" id="ProtNLM"/>
    </source>
</evidence>
<dbReference type="OMA" id="VTAYTWV"/>
<dbReference type="RefSeq" id="XP_007770448.1">
    <property type="nucleotide sequence ID" value="XM_007772258.1"/>
</dbReference>